<evidence type="ECO:0000256" key="1">
    <source>
        <dbReference type="ARBA" id="ARBA00022737"/>
    </source>
</evidence>
<dbReference type="PANTHER" id="PTHR44170">
    <property type="entry name" value="PROTEIN SIDEKICK"/>
    <property type="match status" value="1"/>
</dbReference>
<dbReference type="GO" id="GO:0007411">
    <property type="term" value="P:axon guidance"/>
    <property type="evidence" value="ECO:0007669"/>
    <property type="project" value="TreeGrafter"/>
</dbReference>
<dbReference type="InterPro" id="IPR003598">
    <property type="entry name" value="Ig_sub2"/>
</dbReference>
<dbReference type="FunFam" id="2.60.40.10:FF:000206">
    <property type="entry name" value="Sidekick cell adhesion molecule 2"/>
    <property type="match status" value="1"/>
</dbReference>
<dbReference type="InterPro" id="IPR003961">
    <property type="entry name" value="FN3_dom"/>
</dbReference>
<comment type="caution">
    <text evidence="6">The sequence shown here is derived from an EMBL/GenBank/DDBJ whole genome shotgun (WGS) entry which is preliminary data.</text>
</comment>
<feature type="domain" description="Ig-like" evidence="4">
    <location>
        <begin position="174"/>
        <end position="263"/>
    </location>
</feature>
<dbReference type="CDD" id="cd00063">
    <property type="entry name" value="FN3"/>
    <property type="match status" value="1"/>
</dbReference>
<dbReference type="InterPro" id="IPR003599">
    <property type="entry name" value="Ig_sub"/>
</dbReference>
<dbReference type="Proteomes" id="UP001219934">
    <property type="component" value="Unassembled WGS sequence"/>
</dbReference>
<gene>
    <name evidence="6" type="ORF">JOQ06_013736</name>
</gene>
<dbReference type="InterPro" id="IPR036116">
    <property type="entry name" value="FN3_sf"/>
</dbReference>
<feature type="domain" description="Ig-like" evidence="4">
    <location>
        <begin position="267"/>
        <end position="356"/>
    </location>
</feature>
<feature type="domain" description="Fibronectin type-III" evidence="5">
    <location>
        <begin position="363"/>
        <end position="452"/>
    </location>
</feature>
<dbReference type="InterPro" id="IPR007110">
    <property type="entry name" value="Ig-like_dom"/>
</dbReference>
<dbReference type="InterPro" id="IPR013783">
    <property type="entry name" value="Ig-like_fold"/>
</dbReference>
<dbReference type="PROSITE" id="PS50853">
    <property type="entry name" value="FN3"/>
    <property type="match status" value="1"/>
</dbReference>
<evidence type="ECO:0000313" key="7">
    <source>
        <dbReference type="Proteomes" id="UP001219934"/>
    </source>
</evidence>
<dbReference type="PROSITE" id="PS50835">
    <property type="entry name" value="IG_LIKE"/>
    <property type="match status" value="3"/>
</dbReference>
<dbReference type="GO" id="GO:0098632">
    <property type="term" value="F:cell-cell adhesion mediator activity"/>
    <property type="evidence" value="ECO:0007669"/>
    <property type="project" value="TreeGrafter"/>
</dbReference>
<dbReference type="SMART" id="SM00060">
    <property type="entry name" value="FN3"/>
    <property type="match status" value="1"/>
</dbReference>
<dbReference type="GO" id="GO:0005886">
    <property type="term" value="C:plasma membrane"/>
    <property type="evidence" value="ECO:0007669"/>
    <property type="project" value="TreeGrafter"/>
</dbReference>
<dbReference type="PANTHER" id="PTHR44170:SF49">
    <property type="entry name" value="PROTEIN SIDEKICK-1 ISOFORM X1"/>
    <property type="match status" value="1"/>
</dbReference>
<accession>A0AAD6FTU8</accession>
<feature type="domain" description="Ig-like" evidence="4">
    <location>
        <begin position="80"/>
        <end position="170"/>
    </location>
</feature>
<keyword evidence="1" id="KW-0677">Repeat</keyword>
<dbReference type="SUPFAM" id="SSF49265">
    <property type="entry name" value="Fibronectin type III"/>
    <property type="match status" value="1"/>
</dbReference>
<keyword evidence="2" id="KW-1015">Disulfide bond</keyword>
<dbReference type="FunFam" id="2.60.40.10:FF:000236">
    <property type="entry name" value="Sidekick cell adhesion molecule 2"/>
    <property type="match status" value="1"/>
</dbReference>
<evidence type="ECO:0000259" key="5">
    <source>
        <dbReference type="PROSITE" id="PS50853"/>
    </source>
</evidence>
<sequence>MTARAQRRMLNEVKKNPRVPIDSLVVSWKRDGRRLASGRRLVILAPASADTGIYVCEALLGNITGKPVEARAQLNVIEPPSLTAQPKRKIIADLDRNVEIPCLASGVPQPRIEWYKDAVPLSKLANSRYKVTAANGLTVRRVQPGDGGIFQCFARNAAGETQAHAQLLVSSMAPTFTFPSSDQIVTDGNTALFMCQTSGAPKPAITWRKGSQVLASGSVQVPRFTLLQTGGLQIRPISFQDSGDYTCIASNAEGSINSTSSLTVWSRTVISVPPTDQRVIKGTTALLVCTATHDPRVNISFSWERGGVLVRPSSGGRVSMRQGSLTIGQTWSGDIGDYTCTVKSRAGNDSQSARLEVIELPHSPRSLTARLNDSDSRSVLLSWLRPFDGNSPLLYYLLELSENNSPWKVYLSEVDPVVSEVSVGGLTPARTYQFRLCAVNQVGRGQYSAETQ</sequence>
<reference evidence="6" key="1">
    <citation type="submission" date="2022-11" db="EMBL/GenBank/DDBJ databases">
        <title>Chromosome-level genome of Pogonophryne albipinna.</title>
        <authorList>
            <person name="Jo E."/>
        </authorList>
    </citation>
    <scope>NUCLEOTIDE SEQUENCE</scope>
    <source>
        <strain evidence="6">SGF0006</strain>
        <tissue evidence="6">Muscle</tissue>
    </source>
</reference>
<dbReference type="SMART" id="SM00408">
    <property type="entry name" value="IGc2"/>
    <property type="match status" value="3"/>
</dbReference>
<evidence type="ECO:0000259" key="4">
    <source>
        <dbReference type="PROSITE" id="PS50835"/>
    </source>
</evidence>
<dbReference type="GO" id="GO:0030424">
    <property type="term" value="C:axon"/>
    <property type="evidence" value="ECO:0007669"/>
    <property type="project" value="TreeGrafter"/>
</dbReference>
<evidence type="ECO:0000313" key="6">
    <source>
        <dbReference type="EMBL" id="KAJ4945201.1"/>
    </source>
</evidence>
<dbReference type="FunFam" id="2.60.40.10:FF:000237">
    <property type="entry name" value="Sidekick cell adhesion molecule 2"/>
    <property type="match status" value="1"/>
</dbReference>
<dbReference type="Pfam" id="PF07679">
    <property type="entry name" value="I-set"/>
    <property type="match status" value="3"/>
</dbReference>
<organism evidence="6 7">
    <name type="scientific">Pogonophryne albipinna</name>
    <dbReference type="NCBI Taxonomy" id="1090488"/>
    <lineage>
        <taxon>Eukaryota</taxon>
        <taxon>Metazoa</taxon>
        <taxon>Chordata</taxon>
        <taxon>Craniata</taxon>
        <taxon>Vertebrata</taxon>
        <taxon>Euteleostomi</taxon>
        <taxon>Actinopterygii</taxon>
        <taxon>Neopterygii</taxon>
        <taxon>Teleostei</taxon>
        <taxon>Neoteleostei</taxon>
        <taxon>Acanthomorphata</taxon>
        <taxon>Eupercaria</taxon>
        <taxon>Perciformes</taxon>
        <taxon>Notothenioidei</taxon>
        <taxon>Pogonophryne</taxon>
    </lineage>
</organism>
<keyword evidence="7" id="KW-1185">Reference proteome</keyword>
<keyword evidence="3" id="KW-0393">Immunoglobulin domain</keyword>
<dbReference type="EMBL" id="JAPTMU010000004">
    <property type="protein sequence ID" value="KAJ4945201.1"/>
    <property type="molecule type" value="Genomic_DNA"/>
</dbReference>
<dbReference type="Pfam" id="PF00041">
    <property type="entry name" value="fn3"/>
    <property type="match status" value="1"/>
</dbReference>
<dbReference type="SUPFAM" id="SSF48726">
    <property type="entry name" value="Immunoglobulin"/>
    <property type="match status" value="4"/>
</dbReference>
<feature type="non-terminal residue" evidence="6">
    <location>
        <position position="1"/>
    </location>
</feature>
<evidence type="ECO:0000256" key="2">
    <source>
        <dbReference type="ARBA" id="ARBA00023157"/>
    </source>
</evidence>
<dbReference type="InterPro" id="IPR013098">
    <property type="entry name" value="Ig_I-set"/>
</dbReference>
<evidence type="ECO:0000256" key="3">
    <source>
        <dbReference type="ARBA" id="ARBA00023319"/>
    </source>
</evidence>
<dbReference type="SMART" id="SM00409">
    <property type="entry name" value="IG"/>
    <property type="match status" value="4"/>
</dbReference>
<protein>
    <submittedName>
        <fullName evidence="6">Uncharacterized protein</fullName>
    </submittedName>
</protein>
<dbReference type="InterPro" id="IPR036179">
    <property type="entry name" value="Ig-like_dom_sf"/>
</dbReference>
<proteinExistence type="predicted"/>
<dbReference type="Gene3D" id="2.60.40.10">
    <property type="entry name" value="Immunoglobulins"/>
    <property type="match status" value="5"/>
</dbReference>
<dbReference type="GO" id="GO:0007420">
    <property type="term" value="P:brain development"/>
    <property type="evidence" value="ECO:0007669"/>
    <property type="project" value="TreeGrafter"/>
</dbReference>
<name>A0AAD6FTU8_9TELE</name>
<dbReference type="AlphaFoldDB" id="A0AAD6FTU8"/>